<proteinExistence type="predicted"/>
<name>A0ABT9YCK6_9FIRM</name>
<comment type="caution">
    <text evidence="1">The sequence shown here is derived from an EMBL/GenBank/DDBJ whole genome shotgun (WGS) entry which is preliminary data.</text>
</comment>
<sequence>MRKKVLITVGIIFCVLISGMNFEKYEMSVGLDKL</sequence>
<accession>A0ABT9YCK6</accession>
<evidence type="ECO:0000313" key="2">
    <source>
        <dbReference type="Proteomes" id="UP001239167"/>
    </source>
</evidence>
<organism evidence="1 2">
    <name type="scientific">Pectinatus haikarae</name>
    <dbReference type="NCBI Taxonomy" id="349096"/>
    <lineage>
        <taxon>Bacteria</taxon>
        <taxon>Bacillati</taxon>
        <taxon>Bacillota</taxon>
        <taxon>Negativicutes</taxon>
        <taxon>Selenomonadales</taxon>
        <taxon>Selenomonadaceae</taxon>
        <taxon>Pectinatus</taxon>
    </lineage>
</organism>
<keyword evidence="2" id="KW-1185">Reference proteome</keyword>
<gene>
    <name evidence="1" type="ORF">J2S01_002945</name>
</gene>
<protein>
    <submittedName>
        <fullName evidence="1">Uncharacterized protein</fullName>
    </submittedName>
</protein>
<reference evidence="1 2" key="1">
    <citation type="submission" date="2023-07" db="EMBL/GenBank/DDBJ databases">
        <title>Genomic Encyclopedia of Type Strains, Phase IV (KMG-IV): sequencing the most valuable type-strain genomes for metagenomic binning, comparative biology and taxonomic classification.</title>
        <authorList>
            <person name="Goeker M."/>
        </authorList>
    </citation>
    <scope>NUCLEOTIDE SEQUENCE [LARGE SCALE GENOMIC DNA]</scope>
    <source>
        <strain evidence="1 2">DSM 16980</strain>
    </source>
</reference>
<dbReference type="EMBL" id="JAUSUE010000034">
    <property type="protein sequence ID" value="MDQ0205200.1"/>
    <property type="molecule type" value="Genomic_DNA"/>
</dbReference>
<evidence type="ECO:0000313" key="1">
    <source>
        <dbReference type="EMBL" id="MDQ0205200.1"/>
    </source>
</evidence>
<dbReference type="Proteomes" id="UP001239167">
    <property type="component" value="Unassembled WGS sequence"/>
</dbReference>